<reference evidence="4 5" key="1">
    <citation type="submission" date="2016-08" db="EMBL/GenBank/DDBJ databases">
        <title>Genomes of anaerobic fungi encode conserved fungal cellulosomes for biomass hydrolysis.</title>
        <authorList>
            <consortium name="DOE Joint Genome Institute"/>
            <person name="Haitjema C.H."/>
            <person name="Gilmore S.P."/>
            <person name="Henske J.K."/>
            <person name="Solomon K.V."/>
            <person name="De Groot R."/>
            <person name="Kuo A."/>
            <person name="Mondo S.J."/>
            <person name="Salamov A.A."/>
            <person name="Labutti K."/>
            <person name="Zhao Z."/>
            <person name="Chiniquy J."/>
            <person name="Barry K."/>
            <person name="Brewer H.M."/>
            <person name="Purvine S.O."/>
            <person name="Wright A.T."/>
            <person name="Boxma B."/>
            <person name="Van Alen T."/>
            <person name="Hackstein J.H."/>
            <person name="Baker S.E."/>
            <person name="Grigoriev I.V."/>
            <person name="O'Malley M.A."/>
        </authorList>
    </citation>
    <scope>NUCLEOTIDE SEQUENCE [LARGE SCALE GENOMIC DNA]</scope>
    <source>
        <strain evidence="5">finn</strain>
    </source>
</reference>
<keyword evidence="3" id="KW-0732">Signal</keyword>
<feature type="signal peptide" evidence="3">
    <location>
        <begin position="1"/>
        <end position="23"/>
    </location>
</feature>
<name>A0A1Y1V6W6_9FUNG</name>
<evidence type="ECO:0008006" key="6">
    <source>
        <dbReference type="Google" id="ProtNLM"/>
    </source>
</evidence>
<evidence type="ECO:0000313" key="4">
    <source>
        <dbReference type="EMBL" id="ORX47894.1"/>
    </source>
</evidence>
<dbReference type="EMBL" id="MCFH01000029">
    <property type="protein sequence ID" value="ORX47894.1"/>
    <property type="molecule type" value="Genomic_DNA"/>
</dbReference>
<feature type="compositionally biased region" description="Basic and acidic residues" evidence="1">
    <location>
        <begin position="190"/>
        <end position="199"/>
    </location>
</feature>
<keyword evidence="2" id="KW-0812">Transmembrane</keyword>
<dbReference type="Proteomes" id="UP000193719">
    <property type="component" value="Unassembled WGS sequence"/>
</dbReference>
<accession>A0A1Y1V6W6</accession>
<comment type="caution">
    <text evidence="4">The sequence shown here is derived from an EMBL/GenBank/DDBJ whole genome shotgun (WGS) entry which is preliminary data.</text>
</comment>
<proteinExistence type="predicted"/>
<feature type="region of interest" description="Disordered" evidence="1">
    <location>
        <begin position="119"/>
        <end position="208"/>
    </location>
</feature>
<evidence type="ECO:0000256" key="2">
    <source>
        <dbReference type="SAM" id="Phobius"/>
    </source>
</evidence>
<dbReference type="AlphaFoldDB" id="A0A1Y1V6W6"/>
<evidence type="ECO:0000256" key="3">
    <source>
        <dbReference type="SAM" id="SignalP"/>
    </source>
</evidence>
<feature type="transmembrane region" description="Helical" evidence="2">
    <location>
        <begin position="229"/>
        <end position="262"/>
    </location>
</feature>
<feature type="chain" id="PRO_5012508192" description="Dickkopf N-terminal cysteine-rich domain-containing protein" evidence="3">
    <location>
        <begin position="24"/>
        <end position="284"/>
    </location>
</feature>
<gene>
    <name evidence="4" type="ORF">BCR36DRAFT_413422</name>
</gene>
<evidence type="ECO:0000256" key="1">
    <source>
        <dbReference type="SAM" id="MobiDB-lite"/>
    </source>
</evidence>
<reference evidence="4 5" key="2">
    <citation type="submission" date="2016-08" db="EMBL/GenBank/DDBJ databases">
        <title>Pervasive Adenine N6-methylation of Active Genes in Fungi.</title>
        <authorList>
            <consortium name="DOE Joint Genome Institute"/>
            <person name="Mondo S.J."/>
            <person name="Dannebaum R.O."/>
            <person name="Kuo R.C."/>
            <person name="Labutti K."/>
            <person name="Haridas S."/>
            <person name="Kuo A."/>
            <person name="Salamov A."/>
            <person name="Ahrendt S.R."/>
            <person name="Lipzen A."/>
            <person name="Sullivan W."/>
            <person name="Andreopoulos W.B."/>
            <person name="Clum A."/>
            <person name="Lindquist E."/>
            <person name="Daum C."/>
            <person name="Ramamoorthy G.K."/>
            <person name="Gryganskyi A."/>
            <person name="Culley D."/>
            <person name="Magnuson J.K."/>
            <person name="James T.Y."/>
            <person name="O'Malley M.A."/>
            <person name="Stajich J.E."/>
            <person name="Spatafora J.W."/>
            <person name="Visel A."/>
            <person name="Grigoriev I.V."/>
        </authorList>
    </citation>
    <scope>NUCLEOTIDE SEQUENCE [LARGE SCALE GENOMIC DNA]</scope>
    <source>
        <strain evidence="5">finn</strain>
    </source>
</reference>
<feature type="compositionally biased region" description="Low complexity" evidence="1">
    <location>
        <begin position="171"/>
        <end position="189"/>
    </location>
</feature>
<keyword evidence="2" id="KW-1133">Transmembrane helix</keyword>
<evidence type="ECO:0000313" key="5">
    <source>
        <dbReference type="Proteomes" id="UP000193719"/>
    </source>
</evidence>
<keyword evidence="2" id="KW-0472">Membrane</keyword>
<organism evidence="4 5">
    <name type="scientific">Piromyces finnis</name>
    <dbReference type="NCBI Taxonomy" id="1754191"/>
    <lineage>
        <taxon>Eukaryota</taxon>
        <taxon>Fungi</taxon>
        <taxon>Fungi incertae sedis</taxon>
        <taxon>Chytridiomycota</taxon>
        <taxon>Chytridiomycota incertae sedis</taxon>
        <taxon>Neocallimastigomycetes</taxon>
        <taxon>Neocallimastigales</taxon>
        <taxon>Neocallimastigaceae</taxon>
        <taxon>Piromyces</taxon>
    </lineage>
</organism>
<feature type="compositionally biased region" description="Basic and acidic residues" evidence="1">
    <location>
        <begin position="131"/>
        <end position="145"/>
    </location>
</feature>
<protein>
    <recommendedName>
        <fullName evidence="6">Dickkopf N-terminal cysteine-rich domain-containing protein</fullName>
    </recommendedName>
</protein>
<sequence length="284" mass="32439">MIYNKRNIKLLVILIVYIIFSNGKSINNSNIFKRDKYASECKSNNDCSAYQCIDGYCNTSWSAEFSCSSERDCPPLEYCSSNGKCEVRLAPNRSCTSDNQCMSKSAFNSGYCVSSKCSFTKDPHPSNNSNNEDKNSSDDKKKSIESDSSNNKIEHTENNNSSNNKIEHTENNNSSNNKIENIESNNSSNDKTENTEKDTNNGSINKPYESQVNQDSIMYKIYRHNFAKYLFFLIAGIFASVIATLIITLIFRILFCIILPDYRKEFLKPMKSSDNQYQYRKIDI</sequence>
<keyword evidence="5" id="KW-1185">Reference proteome</keyword>